<evidence type="ECO:0000256" key="1">
    <source>
        <dbReference type="ARBA" id="ARBA00022679"/>
    </source>
</evidence>
<keyword evidence="5" id="KW-1185">Reference proteome</keyword>
<keyword evidence="1 4" id="KW-0808">Transferase</keyword>
<dbReference type="CDD" id="cd07989">
    <property type="entry name" value="LPLAT_AGPAT-like"/>
    <property type="match status" value="1"/>
</dbReference>
<dbReference type="SMART" id="SM00563">
    <property type="entry name" value="PlsC"/>
    <property type="match status" value="1"/>
</dbReference>
<dbReference type="RefSeq" id="WP_094454753.1">
    <property type="nucleotide sequence ID" value="NZ_NMVJ01000008.1"/>
</dbReference>
<evidence type="ECO:0000256" key="2">
    <source>
        <dbReference type="ARBA" id="ARBA00023315"/>
    </source>
</evidence>
<organism evidence="4 5">
    <name type="scientific">Parenemella sanctibonifatiensis</name>
    <dbReference type="NCBI Taxonomy" id="2016505"/>
    <lineage>
        <taxon>Bacteria</taxon>
        <taxon>Bacillati</taxon>
        <taxon>Actinomycetota</taxon>
        <taxon>Actinomycetes</taxon>
        <taxon>Propionibacteriales</taxon>
        <taxon>Propionibacteriaceae</taxon>
        <taxon>Parenemella</taxon>
    </lineage>
</organism>
<evidence type="ECO:0000313" key="4">
    <source>
        <dbReference type="EMBL" id="OYN89804.1"/>
    </source>
</evidence>
<dbReference type="InterPro" id="IPR002123">
    <property type="entry name" value="Plipid/glycerol_acylTrfase"/>
</dbReference>
<keyword evidence="2 4" id="KW-0012">Acyltransferase</keyword>
<feature type="domain" description="Phospholipid/glycerol acyltransferase" evidence="3">
    <location>
        <begin position="35"/>
        <end position="154"/>
    </location>
</feature>
<proteinExistence type="predicted"/>
<dbReference type="OrthoDB" id="9808424at2"/>
<gene>
    <name evidence="4" type="ORF">CGZ91_09845</name>
</gene>
<dbReference type="Proteomes" id="UP000216300">
    <property type="component" value="Unassembled WGS sequence"/>
</dbReference>
<dbReference type="PANTHER" id="PTHR10434:SF11">
    <property type="entry name" value="1-ACYL-SN-GLYCEROL-3-PHOSPHATE ACYLTRANSFERASE"/>
    <property type="match status" value="1"/>
</dbReference>
<comment type="caution">
    <text evidence="4">The sequence shown here is derived from an EMBL/GenBank/DDBJ whole genome shotgun (WGS) entry which is preliminary data.</text>
</comment>
<sequence>MFYQLFKYLLFVPVFRLVCRPWTKGHENVPRAGGGLLVSNHISWGDTIILPVMLRRRVTFPAKAELFNGTSPGARLVGWFLKQAGILPIDRGGGKASSEALTAMTDIVKSGTLLAMYPEGTRSPDGRLYKGKTGAARVALETGCPVIPVGMSNTEVIKGRGLPRMDRPGVLIGKPVDLSRFRGRPIDAGVLRDATDAIMADIQKLTGQEYVDLYGAVVKSGSYAGDVDAKVLPHPGWKAPVEAGDDSEQR</sequence>
<dbReference type="GO" id="GO:0003841">
    <property type="term" value="F:1-acylglycerol-3-phosphate O-acyltransferase activity"/>
    <property type="evidence" value="ECO:0007669"/>
    <property type="project" value="TreeGrafter"/>
</dbReference>
<evidence type="ECO:0000259" key="3">
    <source>
        <dbReference type="SMART" id="SM00563"/>
    </source>
</evidence>
<protein>
    <submittedName>
        <fullName evidence="4">1-acyl-sn-glycerol-3-phosphate acyltransferase</fullName>
    </submittedName>
</protein>
<reference evidence="4 5" key="1">
    <citation type="submission" date="2017-07" db="EMBL/GenBank/DDBJ databases">
        <title>Draft whole genome sequences of clinical Proprionibacteriaceae strains.</title>
        <authorList>
            <person name="Bernier A.-M."/>
            <person name="Bernard K."/>
            <person name="Domingo M.-C."/>
        </authorList>
    </citation>
    <scope>NUCLEOTIDE SEQUENCE [LARGE SCALE GENOMIC DNA]</scope>
    <source>
        <strain evidence="4 5">NML 150081</strain>
    </source>
</reference>
<dbReference type="SUPFAM" id="SSF69593">
    <property type="entry name" value="Glycerol-3-phosphate (1)-acyltransferase"/>
    <property type="match status" value="1"/>
</dbReference>
<dbReference type="GO" id="GO:0005886">
    <property type="term" value="C:plasma membrane"/>
    <property type="evidence" value="ECO:0007669"/>
    <property type="project" value="TreeGrafter"/>
</dbReference>
<accession>A0A255EE29</accession>
<evidence type="ECO:0000313" key="5">
    <source>
        <dbReference type="Proteomes" id="UP000216300"/>
    </source>
</evidence>
<dbReference type="PANTHER" id="PTHR10434">
    <property type="entry name" value="1-ACYL-SN-GLYCEROL-3-PHOSPHATE ACYLTRANSFERASE"/>
    <property type="match status" value="1"/>
</dbReference>
<dbReference type="AlphaFoldDB" id="A0A255EE29"/>
<dbReference type="EMBL" id="NMVJ01000008">
    <property type="protein sequence ID" value="OYN89804.1"/>
    <property type="molecule type" value="Genomic_DNA"/>
</dbReference>
<dbReference type="Pfam" id="PF01553">
    <property type="entry name" value="Acyltransferase"/>
    <property type="match status" value="1"/>
</dbReference>
<dbReference type="GO" id="GO:0006654">
    <property type="term" value="P:phosphatidic acid biosynthetic process"/>
    <property type="evidence" value="ECO:0007669"/>
    <property type="project" value="TreeGrafter"/>
</dbReference>
<name>A0A255EE29_9ACTN</name>